<feature type="domain" description="ABC transporter" evidence="11">
    <location>
        <begin position="2"/>
        <end position="241"/>
    </location>
</feature>
<dbReference type="PANTHER" id="PTHR43553:SF23">
    <property type="entry name" value="ABC TRANSPORTER ATP-BINDING COMPONENT"/>
    <property type="match status" value="1"/>
</dbReference>
<gene>
    <name evidence="12" type="ORF">HMPREF3200_01247</name>
</gene>
<comment type="function">
    <text evidence="10">Probably part of an ABC transporter complex. Responsible for energy coupling to the transport system.</text>
</comment>
<evidence type="ECO:0000259" key="11">
    <source>
        <dbReference type="PROSITE" id="PS50893"/>
    </source>
</evidence>
<dbReference type="OrthoDB" id="501320at2"/>
<keyword evidence="8" id="KW-1278">Translocase</keyword>
<dbReference type="InterPro" id="IPR017871">
    <property type="entry name" value="ABC_transporter-like_CS"/>
</dbReference>
<evidence type="ECO:0000256" key="8">
    <source>
        <dbReference type="ARBA" id="ARBA00022967"/>
    </source>
</evidence>
<organism evidence="12 13">
    <name type="scientific">Anaerococcus tetradius</name>
    <dbReference type="NCBI Taxonomy" id="33036"/>
    <lineage>
        <taxon>Bacteria</taxon>
        <taxon>Bacillati</taxon>
        <taxon>Bacillota</taxon>
        <taxon>Tissierellia</taxon>
        <taxon>Tissierellales</taxon>
        <taxon>Peptoniphilaceae</taxon>
        <taxon>Anaerococcus</taxon>
    </lineage>
</organism>
<dbReference type="Gene3D" id="3.40.50.300">
    <property type="entry name" value="P-loop containing nucleotide triphosphate hydrolases"/>
    <property type="match status" value="2"/>
</dbReference>
<evidence type="ECO:0000256" key="2">
    <source>
        <dbReference type="ARBA" id="ARBA00005417"/>
    </source>
</evidence>
<keyword evidence="4" id="KW-1003">Cell membrane</keyword>
<dbReference type="SMART" id="SM00382">
    <property type="entry name" value="AAA"/>
    <property type="match status" value="2"/>
</dbReference>
<evidence type="ECO:0000256" key="10">
    <source>
        <dbReference type="ARBA" id="ARBA00025157"/>
    </source>
</evidence>
<dbReference type="GO" id="GO:0005524">
    <property type="term" value="F:ATP binding"/>
    <property type="evidence" value="ECO:0007669"/>
    <property type="project" value="UniProtKB-KW"/>
</dbReference>
<dbReference type="GO" id="GO:0043190">
    <property type="term" value="C:ATP-binding cassette (ABC) transporter complex"/>
    <property type="evidence" value="ECO:0007669"/>
    <property type="project" value="TreeGrafter"/>
</dbReference>
<comment type="subcellular location">
    <subcellularLocation>
        <location evidence="1">Cell membrane</location>
        <topology evidence="1">Peripheral membrane protein</topology>
    </subcellularLocation>
</comment>
<protein>
    <submittedName>
        <fullName evidence="12">ABC transporter, ATP-binding protein</fullName>
    </submittedName>
</protein>
<evidence type="ECO:0000313" key="13">
    <source>
        <dbReference type="Proteomes" id="UP000070383"/>
    </source>
</evidence>
<name>A0A133KDR3_9FIRM</name>
<dbReference type="InterPro" id="IPR015856">
    <property type="entry name" value="ABC_transpr_CbiO/EcfA_su"/>
</dbReference>
<dbReference type="SUPFAM" id="SSF52540">
    <property type="entry name" value="P-loop containing nucleoside triphosphate hydrolases"/>
    <property type="match status" value="2"/>
</dbReference>
<evidence type="ECO:0000313" key="12">
    <source>
        <dbReference type="EMBL" id="KWZ77594.1"/>
    </source>
</evidence>
<evidence type="ECO:0000256" key="6">
    <source>
        <dbReference type="ARBA" id="ARBA00022741"/>
    </source>
</evidence>
<keyword evidence="6" id="KW-0547">Nucleotide-binding</keyword>
<evidence type="ECO:0000256" key="5">
    <source>
        <dbReference type="ARBA" id="ARBA00022737"/>
    </source>
</evidence>
<comment type="caution">
    <text evidence="12">The sequence shown here is derived from an EMBL/GenBank/DDBJ whole genome shotgun (WGS) entry which is preliminary data.</text>
</comment>
<dbReference type="Proteomes" id="UP000070383">
    <property type="component" value="Unassembled WGS sequence"/>
</dbReference>
<keyword evidence="9" id="KW-0472">Membrane</keyword>
<dbReference type="PANTHER" id="PTHR43553">
    <property type="entry name" value="HEAVY METAL TRANSPORTER"/>
    <property type="match status" value="1"/>
</dbReference>
<feature type="domain" description="ABC transporter" evidence="11">
    <location>
        <begin position="263"/>
        <end position="487"/>
    </location>
</feature>
<dbReference type="PATRIC" id="fig|33036.3.peg.1235"/>
<evidence type="ECO:0000256" key="4">
    <source>
        <dbReference type="ARBA" id="ARBA00022475"/>
    </source>
</evidence>
<dbReference type="InterPro" id="IPR027417">
    <property type="entry name" value="P-loop_NTPase"/>
</dbReference>
<keyword evidence="13" id="KW-1185">Reference proteome</keyword>
<proteinExistence type="inferred from homology"/>
<dbReference type="PROSITE" id="PS00211">
    <property type="entry name" value="ABC_TRANSPORTER_1"/>
    <property type="match status" value="1"/>
</dbReference>
<dbReference type="STRING" id="33036.HMPREF3200_01247"/>
<accession>A0A133KDR3</accession>
<keyword evidence="3" id="KW-0813">Transport</keyword>
<evidence type="ECO:0000256" key="1">
    <source>
        <dbReference type="ARBA" id="ARBA00004202"/>
    </source>
</evidence>
<keyword evidence="5" id="KW-0677">Repeat</keyword>
<sequence length="490" mass="55781">MIEFKNVSFRYAEQKKYSIQNINIKIKSGQIALVCGTSGSGKTTLTKLINGLIPNYYNGELNGTVCINGIEVNKIPLYETAKYVGSVFQNPKTQFFTIDTTSELAFCLENFGLPEKEIEDRILKVSNELSIENLMGRNIFNLSGGEKQKIACSCVFVSGQEIIVLDEPSSNLDISATMELRKLIKLWKEQGKTVVISEHRIYYLKGLIDKVIHLKDGNIYGEYTEEEFNKFMEKDKWKAGLRPLDLNTFPFCLNNEVKCESQFTISDMLYSYQKGGYILKIGEIELPKNKIIGIIGHNGAGKSTFADCLCGISKNDKSVIYYEGKSYYKKKKLKLCYLVMQDVNHQLFTESVEDEMLLSMTPKDENKLYNILKELNLYSLKSKHPMSLSGGEKQRVAIASALVANRDIIILDEPTSGLDLSHMKMVADELKKLKNRGKSVFIITHDYEMLLSACDYILHLENGKVKDSYFLNEVGIEKIKKYFIREEVDY</sequence>
<evidence type="ECO:0000256" key="3">
    <source>
        <dbReference type="ARBA" id="ARBA00022448"/>
    </source>
</evidence>
<reference evidence="13" key="1">
    <citation type="submission" date="2016-01" db="EMBL/GenBank/DDBJ databases">
        <authorList>
            <person name="Mitreva M."/>
            <person name="Pepin K.H."/>
            <person name="Mihindukulasuriya K.A."/>
            <person name="Fulton R."/>
            <person name="Fronick C."/>
            <person name="O'Laughlin M."/>
            <person name="Miner T."/>
            <person name="Herter B."/>
            <person name="Rosa B.A."/>
            <person name="Cordes M."/>
            <person name="Tomlinson C."/>
            <person name="Wollam A."/>
            <person name="Palsikar V.B."/>
            <person name="Mardis E.R."/>
            <person name="Wilson R.K."/>
        </authorList>
    </citation>
    <scope>NUCLEOTIDE SEQUENCE [LARGE SCALE GENOMIC DNA]</scope>
    <source>
        <strain evidence="13">MJR8151</strain>
    </source>
</reference>
<dbReference type="InterPro" id="IPR050095">
    <property type="entry name" value="ECF_ABC_transporter_ATP-bd"/>
</dbReference>
<dbReference type="EMBL" id="LRPM01000047">
    <property type="protein sequence ID" value="KWZ77594.1"/>
    <property type="molecule type" value="Genomic_DNA"/>
</dbReference>
<dbReference type="InterPro" id="IPR003439">
    <property type="entry name" value="ABC_transporter-like_ATP-bd"/>
</dbReference>
<dbReference type="GO" id="GO:0042626">
    <property type="term" value="F:ATPase-coupled transmembrane transporter activity"/>
    <property type="evidence" value="ECO:0007669"/>
    <property type="project" value="TreeGrafter"/>
</dbReference>
<dbReference type="InterPro" id="IPR003593">
    <property type="entry name" value="AAA+_ATPase"/>
</dbReference>
<dbReference type="AlphaFoldDB" id="A0A133KDR3"/>
<dbReference type="RefSeq" id="WP_060929536.1">
    <property type="nucleotide sequence ID" value="NZ_KQ955281.1"/>
</dbReference>
<dbReference type="GO" id="GO:0016887">
    <property type="term" value="F:ATP hydrolysis activity"/>
    <property type="evidence" value="ECO:0007669"/>
    <property type="project" value="InterPro"/>
</dbReference>
<comment type="similarity">
    <text evidence="2">Belongs to the ABC transporter superfamily.</text>
</comment>
<keyword evidence="7 12" id="KW-0067">ATP-binding</keyword>
<dbReference type="CDD" id="cd03225">
    <property type="entry name" value="ABC_cobalt_CbiO_domain1"/>
    <property type="match status" value="1"/>
</dbReference>
<evidence type="ECO:0000256" key="9">
    <source>
        <dbReference type="ARBA" id="ARBA00023136"/>
    </source>
</evidence>
<dbReference type="PROSITE" id="PS50893">
    <property type="entry name" value="ABC_TRANSPORTER_2"/>
    <property type="match status" value="2"/>
</dbReference>
<evidence type="ECO:0000256" key="7">
    <source>
        <dbReference type="ARBA" id="ARBA00022840"/>
    </source>
</evidence>
<dbReference type="Pfam" id="PF00005">
    <property type="entry name" value="ABC_tran"/>
    <property type="match status" value="2"/>
</dbReference>